<keyword evidence="5" id="KW-0678">Repressor</keyword>
<feature type="region of interest" description="Disordered" evidence="17">
    <location>
        <begin position="223"/>
        <end position="286"/>
    </location>
</feature>
<dbReference type="PROSITE" id="PS50157">
    <property type="entry name" value="ZINC_FINGER_C2H2_2"/>
    <property type="match status" value="4"/>
</dbReference>
<dbReference type="Pfam" id="PF23561">
    <property type="entry name" value="zf-C2H2_15"/>
    <property type="match status" value="1"/>
</dbReference>
<dbReference type="GO" id="GO:0007224">
    <property type="term" value="P:smoothened signaling pathway"/>
    <property type="evidence" value="ECO:0007669"/>
    <property type="project" value="TreeGrafter"/>
</dbReference>
<dbReference type="Pfam" id="PF00096">
    <property type="entry name" value="zf-C2H2"/>
    <property type="match status" value="3"/>
</dbReference>
<name>A0A8C4Z4U6_GADMO</name>
<evidence type="ECO:0000256" key="6">
    <source>
        <dbReference type="ARBA" id="ARBA00022553"/>
    </source>
</evidence>
<dbReference type="InterPro" id="IPR043359">
    <property type="entry name" value="GLI-like"/>
</dbReference>
<keyword evidence="13" id="KW-0010">Activator</keyword>
<keyword evidence="10" id="KW-0862">Zinc</keyword>
<feature type="compositionally biased region" description="Polar residues" evidence="17">
    <location>
        <begin position="1002"/>
        <end position="1021"/>
    </location>
</feature>
<dbReference type="PANTHER" id="PTHR45718">
    <property type="entry name" value="TRANSCRIPTIONAL ACTIVATOR CUBITUS INTERRUPTUS"/>
    <property type="match status" value="1"/>
</dbReference>
<dbReference type="PROSITE" id="PS00028">
    <property type="entry name" value="ZINC_FINGER_C2H2_1"/>
    <property type="match status" value="4"/>
</dbReference>
<feature type="compositionally biased region" description="Basic and acidic residues" evidence="17">
    <location>
        <begin position="505"/>
        <end position="529"/>
    </location>
</feature>
<evidence type="ECO:0000256" key="14">
    <source>
        <dbReference type="ARBA" id="ARBA00023163"/>
    </source>
</evidence>
<reference evidence="19" key="1">
    <citation type="submission" date="2025-08" db="UniProtKB">
        <authorList>
            <consortium name="Ensembl"/>
        </authorList>
    </citation>
    <scope>IDENTIFICATION</scope>
</reference>
<evidence type="ECO:0000256" key="11">
    <source>
        <dbReference type="ARBA" id="ARBA00023015"/>
    </source>
</evidence>
<keyword evidence="6" id="KW-0597">Phosphoprotein</keyword>
<feature type="region of interest" description="Disordered" evidence="17">
    <location>
        <begin position="679"/>
        <end position="765"/>
    </location>
</feature>
<dbReference type="GO" id="GO:0005737">
    <property type="term" value="C:cytoplasm"/>
    <property type="evidence" value="ECO:0007669"/>
    <property type="project" value="UniProtKB-SubCell"/>
</dbReference>
<evidence type="ECO:0000256" key="2">
    <source>
        <dbReference type="ARBA" id="ARBA00004496"/>
    </source>
</evidence>
<evidence type="ECO:0000256" key="7">
    <source>
        <dbReference type="ARBA" id="ARBA00022723"/>
    </source>
</evidence>
<keyword evidence="20" id="KW-1185">Reference proteome</keyword>
<evidence type="ECO:0000256" key="12">
    <source>
        <dbReference type="ARBA" id="ARBA00023125"/>
    </source>
</evidence>
<feature type="region of interest" description="Disordered" evidence="17">
    <location>
        <begin position="1141"/>
        <end position="1172"/>
    </location>
</feature>
<dbReference type="Ensembl" id="ENSGMOT00000007367.2">
    <property type="protein sequence ID" value="ENSGMOP00000007163.2"/>
    <property type="gene ID" value="ENSGMOG00000006713.2"/>
</dbReference>
<feature type="domain" description="C2H2-type" evidence="18">
    <location>
        <begin position="347"/>
        <end position="374"/>
    </location>
</feature>
<keyword evidence="7" id="KW-0479">Metal-binding</keyword>
<dbReference type="PANTHER" id="PTHR45718:SF5">
    <property type="entry name" value="TRANSCRIPTIONAL ACTIVATOR GLI3"/>
    <property type="match status" value="1"/>
</dbReference>
<protein>
    <recommendedName>
        <fullName evidence="18">C2H2-type domain-containing protein</fullName>
    </recommendedName>
</protein>
<evidence type="ECO:0000256" key="16">
    <source>
        <dbReference type="PROSITE-ProRule" id="PRU00042"/>
    </source>
</evidence>
<dbReference type="Proteomes" id="UP000694546">
    <property type="component" value="Chromosome 23"/>
</dbReference>
<feature type="compositionally biased region" description="Pro residues" evidence="17">
    <location>
        <begin position="650"/>
        <end position="662"/>
    </location>
</feature>
<evidence type="ECO:0000256" key="17">
    <source>
        <dbReference type="SAM" id="MobiDB-lite"/>
    </source>
</evidence>
<evidence type="ECO:0000259" key="18">
    <source>
        <dbReference type="PROSITE" id="PS50157"/>
    </source>
</evidence>
<keyword evidence="9 16" id="KW-0863">Zinc-finger</keyword>
<comment type="subcellular location">
    <subcellularLocation>
        <location evidence="2">Cytoplasm</location>
    </subcellularLocation>
    <subcellularLocation>
        <location evidence="1">Nucleus</location>
    </subcellularLocation>
</comment>
<feature type="compositionally biased region" description="Polar residues" evidence="17">
    <location>
        <begin position="238"/>
        <end position="256"/>
    </location>
</feature>
<evidence type="ECO:0000256" key="15">
    <source>
        <dbReference type="ARBA" id="ARBA00023242"/>
    </source>
</evidence>
<evidence type="ECO:0000256" key="13">
    <source>
        <dbReference type="ARBA" id="ARBA00023159"/>
    </source>
</evidence>
<evidence type="ECO:0000256" key="9">
    <source>
        <dbReference type="ARBA" id="ARBA00022771"/>
    </source>
</evidence>
<feature type="compositionally biased region" description="Basic and acidic residues" evidence="17">
    <location>
        <begin position="461"/>
        <end position="475"/>
    </location>
</feature>
<feature type="domain" description="C2H2-type" evidence="18">
    <location>
        <begin position="375"/>
        <end position="404"/>
    </location>
</feature>
<evidence type="ECO:0000256" key="10">
    <source>
        <dbReference type="ARBA" id="ARBA00022833"/>
    </source>
</evidence>
<evidence type="ECO:0000256" key="4">
    <source>
        <dbReference type="ARBA" id="ARBA00022490"/>
    </source>
</evidence>
<keyword evidence="14" id="KW-0804">Transcription</keyword>
<proteinExistence type="inferred from homology"/>
<dbReference type="GO" id="GO:0000981">
    <property type="term" value="F:DNA-binding transcription factor activity, RNA polymerase II-specific"/>
    <property type="evidence" value="ECO:0007669"/>
    <property type="project" value="TreeGrafter"/>
</dbReference>
<evidence type="ECO:0000256" key="3">
    <source>
        <dbReference type="ARBA" id="ARBA00010831"/>
    </source>
</evidence>
<feature type="domain" description="C2H2-type" evidence="18">
    <location>
        <begin position="405"/>
        <end position="435"/>
    </location>
</feature>
<evidence type="ECO:0000313" key="20">
    <source>
        <dbReference type="Proteomes" id="UP000694546"/>
    </source>
</evidence>
<feature type="compositionally biased region" description="Low complexity" evidence="17">
    <location>
        <begin position="682"/>
        <end position="716"/>
    </location>
</feature>
<dbReference type="InterPro" id="IPR036236">
    <property type="entry name" value="Znf_C2H2_sf"/>
</dbReference>
<evidence type="ECO:0000256" key="5">
    <source>
        <dbReference type="ARBA" id="ARBA00022491"/>
    </source>
</evidence>
<dbReference type="GO" id="GO:0008270">
    <property type="term" value="F:zinc ion binding"/>
    <property type="evidence" value="ECO:0007669"/>
    <property type="project" value="UniProtKB-KW"/>
</dbReference>
<feature type="region of interest" description="Disordered" evidence="17">
    <location>
        <begin position="1239"/>
        <end position="1280"/>
    </location>
</feature>
<sequence length="1374" mass="146458">SPQRNPSVGAEPTFHLPHPYINPYMDCLRSLHASPSLSMLSAARGLSPADAPHAGLSTAEYYHQMALLAGHRSPYAADLLPSMAAAGAGNTALHMEYLQAMENSRFPSPRIPSRPSRKRPLTISPLSEHSFDLQTMIRNSPNSLVTILNNSRSSSSASGSYGHLSAGALSPALSFAYPSTPVALQMHQGLIGRQPGLVGSPFGHSPPLIHPTPAFATQRPITVVPPPGLTASERLPVSSDSPQTKPTSESAVSSTGDPMHHKRSKMKPEEDLPSPGAISIQDHPEGMTMVKEEGDKDEGRQEPDLVYETNCHWEGCCREFDTQEQLVHHINNDHIHGEKKEFVCRWDECSREQKPFKAQYMLVVHMRRHTGEKPHKCTFEGCAKAYSRLENLKTHLRSHTGEKPYVCEHEGCNKAFSNASDRAKHQNRTHSNEKPYVCKIPGCTKRYTDPSSLRKHVKTVHGPEAHVTKKQRGDYPRPPPPHSRDPGGNGQGRSPGQLSLGGFGDQREYGHAPSKQDDCLQVKSIKTEKPMASQPSPGGESSCGEQSLSSRGLHPHVSAGRSPGAGLAAEERGTAAIMDGMVSTVTLGVQARRGVGRPLRWMEHLKMERLKQVNGSLTRLGSLSPTPPPRGPSLPHILGKGSCLDRPWEVPAPPPAPRPEPGGGPTTELTVLQLLRERRDSANSSAASSAYLSGSRRSSGISPCFSSRRSSQASQSEGGVATAAARHHRRLHNLSATDSYDPISTDASRRSSEASQGGGSRGMLSLTPAQHYHLKARYAAATGGPPPTPLPNMERMSLKTCTEEGGGASHALPPLVRPRRCSDGSNGYANGYADGLGQSARRASDPVRSQAPDPVLGLPQVQRFNSLNALHPLPPLSGAQHPAAHGFAPQNPGPRPEGHLHQRGPQHSPCGPSIAEHSALAMEVDGEGGLLLADEDMLPDDLLQYLRANAQGEPHHHGDPGPQAAPLDVDPMFYPGPHQGLQELQQRASERESPSRLPIQWNEVSSGSALSPPQKQGQQAQLCGRWQGPRSGAHPAPPATPPAAFGRFGNMVVQQQGSRDYQNPCMVNPALKLESPSTVNSCMQAARGSGRVPAQTYGARPDFSQIASGPIPPGYGQQAPSQGPFQQNSRASCQMGGNLLLGRSSMNHLPPSQPPHDPASHRPAPGGGYRNLGRAQQYLSPERSTKEQRVGTHCSLVHQVSGLKLEAPDAGYLSQGFDEALCFEPDRLKSSAFPGALQDQGLLEPMSPSADQDGGGGILSPGSDQVTSTVRGGGGDDGVPGEMDEVVSLDFGAMLEDGYDQGSLVSGVISPSIFQGLSRTSSRLTTPRASATFHGGGGGGPALTPAGHNNMAIGDMSSLLTSLAEESMYLAIMQ</sequence>
<dbReference type="OMA" id="CADISEK"/>
<reference evidence="19" key="2">
    <citation type="submission" date="2025-09" db="UniProtKB">
        <authorList>
            <consortium name="Ensembl"/>
        </authorList>
    </citation>
    <scope>IDENTIFICATION</scope>
</reference>
<keyword evidence="4" id="KW-0963">Cytoplasm</keyword>
<accession>A0A8C4Z4U6</accession>
<keyword evidence="12" id="KW-0238">DNA-binding</keyword>
<dbReference type="InterPro" id="IPR013087">
    <property type="entry name" value="Znf_C2H2_type"/>
</dbReference>
<dbReference type="Gene3D" id="3.30.160.60">
    <property type="entry name" value="Classic Zinc Finger"/>
    <property type="match status" value="5"/>
</dbReference>
<evidence type="ECO:0000256" key="8">
    <source>
        <dbReference type="ARBA" id="ARBA00022737"/>
    </source>
</evidence>
<keyword evidence="8" id="KW-0677">Repeat</keyword>
<comment type="similarity">
    <text evidence="3">Belongs to the GLI C2H2-type zinc-finger protein family.</text>
</comment>
<dbReference type="InterPro" id="IPR056436">
    <property type="entry name" value="Znf-C2H2_ZIC1-5/GLI1-3-like"/>
</dbReference>
<dbReference type="GeneTree" id="ENSGT00940000155925"/>
<feature type="compositionally biased region" description="Gly residues" evidence="17">
    <location>
        <begin position="487"/>
        <end position="504"/>
    </location>
</feature>
<feature type="region of interest" description="Disordered" evidence="17">
    <location>
        <begin position="616"/>
        <end position="667"/>
    </location>
</feature>
<dbReference type="GO" id="GO:0000978">
    <property type="term" value="F:RNA polymerase II cis-regulatory region sequence-specific DNA binding"/>
    <property type="evidence" value="ECO:0007669"/>
    <property type="project" value="TreeGrafter"/>
</dbReference>
<dbReference type="SMART" id="SM00355">
    <property type="entry name" value="ZnF_C2H2"/>
    <property type="match status" value="5"/>
</dbReference>
<dbReference type="SUPFAM" id="SSF57667">
    <property type="entry name" value="beta-beta-alpha zinc fingers"/>
    <property type="match status" value="3"/>
</dbReference>
<evidence type="ECO:0000256" key="1">
    <source>
        <dbReference type="ARBA" id="ARBA00004123"/>
    </source>
</evidence>
<keyword evidence="11" id="KW-0805">Transcription regulation</keyword>
<feature type="region of interest" description="Disordered" evidence="17">
    <location>
        <begin position="951"/>
        <end position="1044"/>
    </location>
</feature>
<feature type="region of interest" description="Disordered" evidence="17">
    <location>
        <begin position="873"/>
        <end position="910"/>
    </location>
</feature>
<evidence type="ECO:0000313" key="19">
    <source>
        <dbReference type="Ensembl" id="ENSGMOP00000007163.2"/>
    </source>
</evidence>
<feature type="region of interest" description="Disordered" evidence="17">
    <location>
        <begin position="449"/>
        <end position="567"/>
    </location>
</feature>
<keyword evidence="15" id="KW-0539">Nucleus</keyword>
<feature type="domain" description="C2H2-type" evidence="18">
    <location>
        <begin position="436"/>
        <end position="466"/>
    </location>
</feature>
<organism evidence="19 20">
    <name type="scientific">Gadus morhua</name>
    <name type="common">Atlantic cod</name>
    <dbReference type="NCBI Taxonomy" id="8049"/>
    <lineage>
        <taxon>Eukaryota</taxon>
        <taxon>Metazoa</taxon>
        <taxon>Chordata</taxon>
        <taxon>Craniata</taxon>
        <taxon>Vertebrata</taxon>
        <taxon>Euteleostomi</taxon>
        <taxon>Actinopterygii</taxon>
        <taxon>Neopterygii</taxon>
        <taxon>Teleostei</taxon>
        <taxon>Neoteleostei</taxon>
        <taxon>Acanthomorphata</taxon>
        <taxon>Zeiogadaria</taxon>
        <taxon>Gadariae</taxon>
        <taxon>Gadiformes</taxon>
        <taxon>Gadoidei</taxon>
        <taxon>Gadidae</taxon>
        <taxon>Gadus</taxon>
    </lineage>
</organism>
<dbReference type="GO" id="GO:0005634">
    <property type="term" value="C:nucleus"/>
    <property type="evidence" value="ECO:0007669"/>
    <property type="project" value="UniProtKB-SubCell"/>
</dbReference>